<proteinExistence type="predicted"/>
<dbReference type="EMBL" id="FNFY01000015">
    <property type="protein sequence ID" value="SDK94710.1"/>
    <property type="molecule type" value="Genomic_DNA"/>
</dbReference>
<dbReference type="STRING" id="576118.SAMN05216216_1152"/>
<dbReference type="RefSeq" id="WP_245696713.1">
    <property type="nucleotide sequence ID" value="NZ_FNFY01000015.1"/>
</dbReference>
<dbReference type="Proteomes" id="UP000199008">
    <property type="component" value="Unassembled WGS sequence"/>
</dbReference>
<dbReference type="GO" id="GO:0005886">
    <property type="term" value="C:plasma membrane"/>
    <property type="evidence" value="ECO:0007669"/>
    <property type="project" value="UniProtKB-SubCell"/>
</dbReference>
<dbReference type="AlphaFoldDB" id="A0A1G9G227"/>
<dbReference type="Pfam" id="PF12679">
    <property type="entry name" value="ABC2_membrane_2"/>
    <property type="match status" value="1"/>
</dbReference>
<evidence type="ECO:0000313" key="1">
    <source>
        <dbReference type="EMBL" id="SDK94710.1"/>
    </source>
</evidence>
<reference evidence="2" key="1">
    <citation type="submission" date="2016-10" db="EMBL/GenBank/DDBJ databases">
        <authorList>
            <person name="Varghese N."/>
            <person name="Submissions S."/>
        </authorList>
    </citation>
    <scope>NUCLEOTIDE SEQUENCE [LARGE SCALE GENOMIC DNA]</scope>
    <source>
        <strain evidence="2">CGMCC 1.8895</strain>
    </source>
</reference>
<dbReference type="PANTHER" id="PTHR37305:SF1">
    <property type="entry name" value="MEMBRANE PROTEIN"/>
    <property type="match status" value="1"/>
</dbReference>
<protein>
    <submittedName>
        <fullName evidence="1">ABC-2 type transport system permease protein</fullName>
    </submittedName>
</protein>
<accession>A0A1G9G227</accession>
<name>A0A1G9G227_9BACL</name>
<gene>
    <name evidence="1" type="ORF">SAMN05216216_1152</name>
</gene>
<organism evidence="1 2">
    <name type="scientific">Lacicoccus qingdaonensis</name>
    <dbReference type="NCBI Taxonomy" id="576118"/>
    <lineage>
        <taxon>Bacteria</taxon>
        <taxon>Bacillati</taxon>
        <taxon>Bacillota</taxon>
        <taxon>Bacilli</taxon>
        <taxon>Bacillales</taxon>
        <taxon>Salinicoccaceae</taxon>
        <taxon>Lacicoccus</taxon>
    </lineage>
</organism>
<dbReference type="PANTHER" id="PTHR37305">
    <property type="entry name" value="INTEGRAL MEMBRANE PROTEIN-RELATED"/>
    <property type="match status" value="1"/>
</dbReference>
<dbReference type="GO" id="GO:0140359">
    <property type="term" value="F:ABC-type transporter activity"/>
    <property type="evidence" value="ECO:0007669"/>
    <property type="project" value="InterPro"/>
</dbReference>
<sequence>MIKNLFNLVLNEMLKIYKRKSTWMMYLFLVVFIAGGAILAINTQSSYSENWKVELEEENKTLVQEIEEFSGMPGMQTIRDVNQESIMTNQFYLENDMKPMNYGAWQFVLDNADMLIIVSLFSIIIGATIISDEYKWGTIKLLMVRPYSRSTILAVKYLAILIFTFFTLLFMQLASFITGAFLLGIEGINPEIVAFRNGDVGQLNAIKMIISNYSYNLIPLIMMATLAFTISTIFKNSTIAISLAIVLMLSGNMIVTFFADQSFTKYLLFAHTDLQQYQNNSMLLEDTSLSFSITILIIYYVIFLISSFIVFNRKDIIVNE</sequence>
<keyword evidence="2" id="KW-1185">Reference proteome</keyword>
<evidence type="ECO:0000313" key="2">
    <source>
        <dbReference type="Proteomes" id="UP000199008"/>
    </source>
</evidence>